<reference evidence="3" key="1">
    <citation type="journal article" date="2020" name="Stud. Mycol.">
        <title>101 Dothideomycetes genomes: a test case for predicting lifestyles and emergence of pathogens.</title>
        <authorList>
            <person name="Haridas S."/>
            <person name="Albert R."/>
            <person name="Binder M."/>
            <person name="Bloem J."/>
            <person name="Labutti K."/>
            <person name="Salamov A."/>
            <person name="Andreopoulos B."/>
            <person name="Baker S."/>
            <person name="Barry K."/>
            <person name="Bills G."/>
            <person name="Bluhm B."/>
            <person name="Cannon C."/>
            <person name="Castanera R."/>
            <person name="Culley D."/>
            <person name="Daum C."/>
            <person name="Ezra D."/>
            <person name="Gonzalez J."/>
            <person name="Henrissat B."/>
            <person name="Kuo A."/>
            <person name="Liang C."/>
            <person name="Lipzen A."/>
            <person name="Lutzoni F."/>
            <person name="Magnuson J."/>
            <person name="Mondo S."/>
            <person name="Nolan M."/>
            <person name="Ohm R."/>
            <person name="Pangilinan J."/>
            <person name="Park H.-J."/>
            <person name="Ramirez L."/>
            <person name="Alfaro M."/>
            <person name="Sun H."/>
            <person name="Tritt A."/>
            <person name="Yoshinaga Y."/>
            <person name="Zwiers L.-H."/>
            <person name="Turgeon B."/>
            <person name="Goodwin S."/>
            <person name="Spatafora J."/>
            <person name="Crous P."/>
            <person name="Grigoriev I."/>
        </authorList>
    </citation>
    <scope>NUCLEOTIDE SEQUENCE</scope>
    <source>
        <strain evidence="3">CBS 122367</strain>
    </source>
</reference>
<dbReference type="EMBL" id="MU005585">
    <property type="protein sequence ID" value="KAF2683215.1"/>
    <property type="molecule type" value="Genomic_DNA"/>
</dbReference>
<name>A0A6G1IYN2_9PLEO</name>
<feature type="compositionally biased region" description="Polar residues" evidence="1">
    <location>
        <begin position="363"/>
        <end position="379"/>
    </location>
</feature>
<evidence type="ECO:0000256" key="1">
    <source>
        <dbReference type="SAM" id="MobiDB-lite"/>
    </source>
</evidence>
<proteinExistence type="predicted"/>
<evidence type="ECO:0000256" key="2">
    <source>
        <dbReference type="SAM" id="SignalP"/>
    </source>
</evidence>
<feature type="signal peptide" evidence="2">
    <location>
        <begin position="1"/>
        <end position="17"/>
    </location>
</feature>
<feature type="compositionally biased region" description="Basic residues" evidence="1">
    <location>
        <begin position="151"/>
        <end position="163"/>
    </location>
</feature>
<keyword evidence="2" id="KW-0732">Signal</keyword>
<sequence length="593" mass="62565">MKLSLLIATITAAIAIAAPGAVCPIHYTPLCPTSSPFHSPELHFQIPKPNANTNHTHRSPSRARRAPPSSTTSPSPVPASSVPATAAIGTTALAFLMGAAAITRGVLWRCMPSWDLDSIPASYLLASADTPMPTHTPSPHRFLAPALPSSHKSKPRPKPHSSLRHGFTAQTAVQTPKQVLSTRLARAESGEERRVTPVKRFVVGTPQRRAPRTGEPGSGIGIGPTYEREGDEGAWANTQATPRARPLRLGRVESIEESSPASSANAAEEHGVLQSVEHDSLMLSNDQEMQEPADDDGDEDEEILFLTEGRHKRRRITPLPQTQPRASPPSSPHLFQTTHHKHAHTPAPAPHRFKLPLPKPPSTFDNASTTNPSQPQTHRPTFILAPPSPCALKSTTTTATPLPETFSPSRKTAKYIPNGLASTLQSWIVETAQGGYSARGAVGGGGGGGSGSVVWGREREDGVKMRVRVAVVCGGRTAGDEDGGVECWAGGVVFVLGRMETVGGANAERASRGYPYNGCGEDGGGGSGGDGPEIRILLAGQGSARTKTGLRIREGSVVGIKAPMWNVRVDVGSDTNNGGGSAKWLVGVEWVVL</sequence>
<gene>
    <name evidence="3" type="ORF">K458DRAFT_488351</name>
</gene>
<keyword evidence="4" id="KW-1185">Reference proteome</keyword>
<feature type="region of interest" description="Disordered" evidence="1">
    <location>
        <begin position="204"/>
        <end position="243"/>
    </location>
</feature>
<feature type="region of interest" description="Disordered" evidence="1">
    <location>
        <begin position="132"/>
        <end position="163"/>
    </location>
</feature>
<feature type="chain" id="PRO_5026153146" evidence="2">
    <location>
        <begin position="18"/>
        <end position="593"/>
    </location>
</feature>
<feature type="region of interest" description="Disordered" evidence="1">
    <location>
        <begin position="41"/>
        <end position="81"/>
    </location>
</feature>
<protein>
    <submittedName>
        <fullName evidence="3">Uncharacterized protein</fullName>
    </submittedName>
</protein>
<feature type="compositionally biased region" description="Basic residues" evidence="1">
    <location>
        <begin position="55"/>
        <end position="65"/>
    </location>
</feature>
<feature type="region of interest" description="Disordered" evidence="1">
    <location>
        <begin position="309"/>
        <end position="380"/>
    </location>
</feature>
<organism evidence="3 4">
    <name type="scientific">Lentithecium fluviatile CBS 122367</name>
    <dbReference type="NCBI Taxonomy" id="1168545"/>
    <lineage>
        <taxon>Eukaryota</taxon>
        <taxon>Fungi</taxon>
        <taxon>Dikarya</taxon>
        <taxon>Ascomycota</taxon>
        <taxon>Pezizomycotina</taxon>
        <taxon>Dothideomycetes</taxon>
        <taxon>Pleosporomycetidae</taxon>
        <taxon>Pleosporales</taxon>
        <taxon>Massarineae</taxon>
        <taxon>Lentitheciaceae</taxon>
        <taxon>Lentithecium</taxon>
    </lineage>
</organism>
<dbReference type="AlphaFoldDB" id="A0A6G1IYN2"/>
<accession>A0A6G1IYN2</accession>
<feature type="compositionally biased region" description="Low complexity" evidence="1">
    <location>
        <begin position="66"/>
        <end position="81"/>
    </location>
</feature>
<evidence type="ECO:0000313" key="3">
    <source>
        <dbReference type="EMBL" id="KAF2683215.1"/>
    </source>
</evidence>
<dbReference type="Proteomes" id="UP000799291">
    <property type="component" value="Unassembled WGS sequence"/>
</dbReference>
<evidence type="ECO:0000313" key="4">
    <source>
        <dbReference type="Proteomes" id="UP000799291"/>
    </source>
</evidence>
<dbReference type="OrthoDB" id="5389296at2759"/>